<name>A0ABU2QWY7_9ACTN</name>
<protein>
    <recommendedName>
        <fullName evidence="1">STAS domain-containing protein</fullName>
    </recommendedName>
</protein>
<reference evidence="3" key="1">
    <citation type="submission" date="2023-07" db="EMBL/GenBank/DDBJ databases">
        <title>30 novel species of actinomycetes from the DSMZ collection.</title>
        <authorList>
            <person name="Nouioui I."/>
        </authorList>
    </citation>
    <scope>NUCLEOTIDE SEQUENCE [LARGE SCALE GENOMIC DNA]</scope>
    <source>
        <strain evidence="3">DSM 41979</strain>
    </source>
</reference>
<dbReference type="InterPro" id="IPR002645">
    <property type="entry name" value="STAS_dom"/>
</dbReference>
<evidence type="ECO:0000259" key="1">
    <source>
        <dbReference type="PROSITE" id="PS50801"/>
    </source>
</evidence>
<dbReference type="Proteomes" id="UP001183610">
    <property type="component" value="Unassembled WGS sequence"/>
</dbReference>
<gene>
    <name evidence="2" type="ORF">RM698_07855</name>
</gene>
<dbReference type="Gene3D" id="3.30.750.24">
    <property type="entry name" value="STAS domain"/>
    <property type="match status" value="1"/>
</dbReference>
<dbReference type="RefSeq" id="WP_007826920.1">
    <property type="nucleotide sequence ID" value="NZ_JAVRET010000013.1"/>
</dbReference>
<keyword evidence="3" id="KW-1185">Reference proteome</keyword>
<evidence type="ECO:0000313" key="2">
    <source>
        <dbReference type="EMBL" id="MDT0408971.1"/>
    </source>
</evidence>
<organism evidence="2 3">
    <name type="scientific">Streptomyces evansiae</name>
    <dbReference type="NCBI Taxonomy" id="3075535"/>
    <lineage>
        <taxon>Bacteria</taxon>
        <taxon>Bacillati</taxon>
        <taxon>Actinomycetota</taxon>
        <taxon>Actinomycetes</taxon>
        <taxon>Kitasatosporales</taxon>
        <taxon>Streptomycetaceae</taxon>
        <taxon>Streptomyces</taxon>
    </lineage>
</organism>
<feature type="domain" description="STAS" evidence="1">
    <location>
        <begin position="1"/>
        <end position="47"/>
    </location>
</feature>
<proteinExistence type="predicted"/>
<dbReference type="PROSITE" id="PS50801">
    <property type="entry name" value="STAS"/>
    <property type="match status" value="1"/>
</dbReference>
<evidence type="ECO:0000313" key="3">
    <source>
        <dbReference type="Proteomes" id="UP001183610"/>
    </source>
</evidence>
<dbReference type="EMBL" id="JAVRET010000013">
    <property type="protein sequence ID" value="MDT0408971.1"/>
    <property type="molecule type" value="Genomic_DNA"/>
</dbReference>
<dbReference type="SUPFAM" id="SSF52091">
    <property type="entry name" value="SpoIIaa-like"/>
    <property type="match status" value="1"/>
</dbReference>
<sequence>MGLAVLLQVRRHTDRAGVRLTLERPPVSLRRLLGLTGTSAHFGVEPV</sequence>
<accession>A0ABU2QWY7</accession>
<comment type="caution">
    <text evidence="2">The sequence shown here is derived from an EMBL/GenBank/DDBJ whole genome shotgun (WGS) entry which is preliminary data.</text>
</comment>
<dbReference type="InterPro" id="IPR036513">
    <property type="entry name" value="STAS_dom_sf"/>
</dbReference>